<evidence type="ECO:0000313" key="7">
    <source>
        <dbReference type="EMBL" id="RMX54613.1"/>
    </source>
</evidence>
<comment type="similarity">
    <text evidence="1 5">Belongs to the protein sulfotransferase family.</text>
</comment>
<feature type="signal peptide" evidence="6">
    <location>
        <begin position="1"/>
        <end position="19"/>
    </location>
</feature>
<evidence type="ECO:0000256" key="1">
    <source>
        <dbReference type="ARBA" id="ARBA00009988"/>
    </source>
</evidence>
<dbReference type="PANTHER" id="PTHR12788">
    <property type="entry name" value="PROTEIN-TYROSINE SULFOTRANSFERASE 2"/>
    <property type="match status" value="1"/>
</dbReference>
<dbReference type="GO" id="GO:0005794">
    <property type="term" value="C:Golgi apparatus"/>
    <property type="evidence" value="ECO:0007669"/>
    <property type="project" value="TreeGrafter"/>
</dbReference>
<evidence type="ECO:0000256" key="6">
    <source>
        <dbReference type="SAM" id="SignalP"/>
    </source>
</evidence>
<dbReference type="SUPFAM" id="SSF52540">
    <property type="entry name" value="P-loop containing nucleoside triphosphate hydrolases"/>
    <property type="match status" value="2"/>
</dbReference>
<keyword evidence="3 5" id="KW-0808">Transferase</keyword>
<keyword evidence="8" id="KW-1185">Reference proteome</keyword>
<organism evidence="7 8">
    <name type="scientific">Pocillopora damicornis</name>
    <name type="common">Cauliflower coral</name>
    <name type="synonym">Millepora damicornis</name>
    <dbReference type="NCBI Taxonomy" id="46731"/>
    <lineage>
        <taxon>Eukaryota</taxon>
        <taxon>Metazoa</taxon>
        <taxon>Cnidaria</taxon>
        <taxon>Anthozoa</taxon>
        <taxon>Hexacorallia</taxon>
        <taxon>Scleractinia</taxon>
        <taxon>Astrocoeniina</taxon>
        <taxon>Pocilloporidae</taxon>
        <taxon>Pocillopora</taxon>
    </lineage>
</organism>
<dbReference type="EMBL" id="RCHS01001235">
    <property type="protein sequence ID" value="RMX54613.1"/>
    <property type="molecule type" value="Genomic_DNA"/>
</dbReference>
<accession>A0A3M6ULP8</accession>
<dbReference type="AlphaFoldDB" id="A0A3M6ULP8"/>
<dbReference type="Gene3D" id="3.40.50.300">
    <property type="entry name" value="P-loop containing nucleotide triphosphate hydrolases"/>
    <property type="match status" value="2"/>
</dbReference>
<dbReference type="EC" id="2.8.2.20" evidence="2 5"/>
<dbReference type="OrthoDB" id="6020239at2759"/>
<dbReference type="Pfam" id="PF13469">
    <property type="entry name" value="Sulfotransfer_3"/>
    <property type="match status" value="1"/>
</dbReference>
<dbReference type="PANTHER" id="PTHR12788:SF8">
    <property type="entry name" value="PROTEIN-TYROSINE SULFOTRANSFERASE"/>
    <property type="match status" value="1"/>
</dbReference>
<comment type="catalytic activity">
    <reaction evidence="4 5">
        <text>L-tyrosyl-[protein] + 3'-phosphoadenylyl sulfate = O-sulfo-L-tyrosine-[protein] + adenosine 3',5'-bisphosphate + H(+)</text>
        <dbReference type="Rhea" id="RHEA:16801"/>
        <dbReference type="Rhea" id="RHEA-COMP:10136"/>
        <dbReference type="Rhea" id="RHEA-COMP:11688"/>
        <dbReference type="ChEBI" id="CHEBI:15378"/>
        <dbReference type="ChEBI" id="CHEBI:46858"/>
        <dbReference type="ChEBI" id="CHEBI:58339"/>
        <dbReference type="ChEBI" id="CHEBI:58343"/>
        <dbReference type="ChEBI" id="CHEBI:65286"/>
        <dbReference type="EC" id="2.8.2.20"/>
    </reaction>
</comment>
<keyword evidence="6" id="KW-0732">Signal</keyword>
<sequence>MKSFRVYVVIASLLLLVTALLFCTNLYPRPSIDVLQSNGQFSGGHLELRLNKLYDGVETLVLFIGHARSGHSLIGAILDAHPEIIIPHEYNLIVKWSEFKLKSGSGLKTRVLFALHALSRFQAMFGNRAASRRSGGGYSYSVPGQWQGTYKERVKVIGDKKGTATSHLLENPKNFDILEDISRTLTLKLKFIHVIRNPFDNIATKLLRNLEVRDMAKSSTFKASNVTLLDKIIDDFFAKVKSAERLKRYGKFEVLDVYGHEVISKPRESLQNLCNFLKVACYPDFVESASELLYAKPSLTRHAVAWTSKQKERIMNEMNKYSFLERFSFDRELERELTFLYRNVETFMLFVGRPRSGHSLVAAILDSHPEIVISDEFNLLYKFDSFFMDPSQTNDERKLRIFYDIHTRSRRQAMFGSRSSICNSSVSYCYNIKGGWQGDCKSKLKVIGDKKASVTTARLHHEKGLHDLRKLEKVLGIPIKLINVIRNPFDNIATICRRRLVRTVQYLRDLRYYQILNVCSRDLLTNPRRTLQMLCDFVGVSCYNEFVELATRDLYSKSSRSRYLIEWSNEQKEKVMEEIQKCSFLKSLFSFD</sequence>
<protein>
    <recommendedName>
        <fullName evidence="2 5">Protein-tyrosine sulfotransferase</fullName>
        <ecNumber evidence="2 5">2.8.2.20</ecNumber>
    </recommendedName>
</protein>
<reference evidence="7 8" key="1">
    <citation type="journal article" date="2018" name="Sci. Rep.">
        <title>Comparative analysis of the Pocillopora damicornis genome highlights role of immune system in coral evolution.</title>
        <authorList>
            <person name="Cunning R."/>
            <person name="Bay R.A."/>
            <person name="Gillette P."/>
            <person name="Baker A.C."/>
            <person name="Traylor-Knowles N."/>
        </authorList>
    </citation>
    <scope>NUCLEOTIDE SEQUENCE [LARGE SCALE GENOMIC DNA]</scope>
    <source>
        <strain evidence="7">RSMAS</strain>
        <tissue evidence="7">Whole animal</tissue>
    </source>
</reference>
<feature type="non-terminal residue" evidence="7">
    <location>
        <position position="592"/>
    </location>
</feature>
<evidence type="ECO:0000256" key="5">
    <source>
        <dbReference type="RuleBase" id="RU365018"/>
    </source>
</evidence>
<evidence type="ECO:0000256" key="4">
    <source>
        <dbReference type="ARBA" id="ARBA00048460"/>
    </source>
</evidence>
<evidence type="ECO:0000256" key="2">
    <source>
        <dbReference type="ARBA" id="ARBA00013262"/>
    </source>
</evidence>
<name>A0A3M6ULP8_POCDA</name>
<dbReference type="Proteomes" id="UP000275408">
    <property type="component" value="Unassembled WGS sequence"/>
</dbReference>
<dbReference type="GO" id="GO:0008476">
    <property type="term" value="F:protein-tyrosine sulfotransferase activity"/>
    <property type="evidence" value="ECO:0007669"/>
    <property type="project" value="UniProtKB-EC"/>
</dbReference>
<proteinExistence type="inferred from homology"/>
<dbReference type="InterPro" id="IPR026634">
    <property type="entry name" value="TPST-like"/>
</dbReference>
<evidence type="ECO:0000256" key="3">
    <source>
        <dbReference type="ARBA" id="ARBA00022679"/>
    </source>
</evidence>
<comment type="caution">
    <text evidence="7">The sequence shown here is derived from an EMBL/GenBank/DDBJ whole genome shotgun (WGS) entry which is preliminary data.</text>
</comment>
<dbReference type="InterPro" id="IPR027417">
    <property type="entry name" value="P-loop_NTPase"/>
</dbReference>
<comment type="function">
    <text evidence="5">Catalyzes the O-sulfation of tyrosine residues within acidic motifs of polypeptides, using 3'-phosphoadenylyl sulfate (PAPS) as cosubstrate.</text>
</comment>
<gene>
    <name evidence="7" type="ORF">pdam_00014090</name>
</gene>
<evidence type="ECO:0000313" key="8">
    <source>
        <dbReference type="Proteomes" id="UP000275408"/>
    </source>
</evidence>
<feature type="chain" id="PRO_5018122649" description="Protein-tyrosine sulfotransferase" evidence="6">
    <location>
        <begin position="20"/>
        <end position="592"/>
    </location>
</feature>